<dbReference type="CDD" id="cd00037">
    <property type="entry name" value="CLECT"/>
    <property type="match status" value="1"/>
</dbReference>
<feature type="signal peptide" evidence="1">
    <location>
        <begin position="1"/>
        <end position="19"/>
    </location>
</feature>
<sequence>MQSPSLYLFLLVGISAVLAAPPETAKPKCPPSSIELHLLSNGKKYYFHRPLVDYGEAKGFCESNNMRLPIIETIDELDVVLARANTTIGVTWWMDASDVGQEPGQFRWANGQELPRNSSLWQENQPNSFGPGKKTCVFYSSFFGKHLYDTMCDDIYWAVCQANQGC</sequence>
<reference evidence="3 4" key="1">
    <citation type="submission" date="2020-04" db="EMBL/GenBank/DDBJ databases">
        <authorList>
            <person name="Alioto T."/>
            <person name="Alioto T."/>
            <person name="Gomez Garrido J."/>
        </authorList>
    </citation>
    <scope>NUCLEOTIDE SEQUENCE [LARGE SCALE GENOMIC DNA]</scope>
</reference>
<proteinExistence type="predicted"/>
<dbReference type="Gene3D" id="3.10.100.10">
    <property type="entry name" value="Mannose-Binding Protein A, subunit A"/>
    <property type="match status" value="1"/>
</dbReference>
<dbReference type="SMART" id="SM00034">
    <property type="entry name" value="CLECT"/>
    <property type="match status" value="1"/>
</dbReference>
<evidence type="ECO:0000259" key="2">
    <source>
        <dbReference type="PROSITE" id="PS50041"/>
    </source>
</evidence>
<accession>A0A8S1E1P2</accession>
<keyword evidence="4" id="KW-1185">Reference proteome</keyword>
<gene>
    <name evidence="3" type="ORF">CLODIP_2_CD02928</name>
</gene>
<dbReference type="InterPro" id="IPR050111">
    <property type="entry name" value="C-type_lectin/snaclec_domain"/>
</dbReference>
<dbReference type="SUPFAM" id="SSF56436">
    <property type="entry name" value="C-type lectin-like"/>
    <property type="match status" value="1"/>
</dbReference>
<dbReference type="InterPro" id="IPR016187">
    <property type="entry name" value="CTDL_fold"/>
</dbReference>
<keyword evidence="1" id="KW-0732">Signal</keyword>
<evidence type="ECO:0000256" key="1">
    <source>
        <dbReference type="SAM" id="SignalP"/>
    </source>
</evidence>
<feature type="chain" id="PRO_5035758167" description="C-type lectin domain-containing protein" evidence="1">
    <location>
        <begin position="20"/>
        <end position="166"/>
    </location>
</feature>
<feature type="domain" description="C-type lectin" evidence="2">
    <location>
        <begin position="40"/>
        <end position="161"/>
    </location>
</feature>
<dbReference type="Pfam" id="PF00059">
    <property type="entry name" value="Lectin_C"/>
    <property type="match status" value="1"/>
</dbReference>
<dbReference type="Proteomes" id="UP000494165">
    <property type="component" value="Unassembled WGS sequence"/>
</dbReference>
<evidence type="ECO:0000313" key="4">
    <source>
        <dbReference type="Proteomes" id="UP000494165"/>
    </source>
</evidence>
<dbReference type="PANTHER" id="PTHR22803">
    <property type="entry name" value="MANNOSE, PHOSPHOLIPASE, LECTIN RECEPTOR RELATED"/>
    <property type="match status" value="1"/>
</dbReference>
<dbReference type="AlphaFoldDB" id="A0A8S1E1P2"/>
<name>A0A8S1E1P2_9INSE</name>
<evidence type="ECO:0000313" key="3">
    <source>
        <dbReference type="EMBL" id="CAB3386904.1"/>
    </source>
</evidence>
<protein>
    <recommendedName>
        <fullName evidence="2">C-type lectin domain-containing protein</fullName>
    </recommendedName>
</protein>
<comment type="caution">
    <text evidence="3">The sequence shown here is derived from an EMBL/GenBank/DDBJ whole genome shotgun (WGS) entry which is preliminary data.</text>
</comment>
<organism evidence="3 4">
    <name type="scientific">Cloeon dipterum</name>
    <dbReference type="NCBI Taxonomy" id="197152"/>
    <lineage>
        <taxon>Eukaryota</taxon>
        <taxon>Metazoa</taxon>
        <taxon>Ecdysozoa</taxon>
        <taxon>Arthropoda</taxon>
        <taxon>Hexapoda</taxon>
        <taxon>Insecta</taxon>
        <taxon>Pterygota</taxon>
        <taxon>Palaeoptera</taxon>
        <taxon>Ephemeroptera</taxon>
        <taxon>Pisciforma</taxon>
        <taxon>Baetidae</taxon>
        <taxon>Cloeon</taxon>
    </lineage>
</organism>
<dbReference type="InterPro" id="IPR001304">
    <property type="entry name" value="C-type_lectin-like"/>
</dbReference>
<dbReference type="OrthoDB" id="8244691at2759"/>
<dbReference type="InterPro" id="IPR016186">
    <property type="entry name" value="C-type_lectin-like/link_sf"/>
</dbReference>
<dbReference type="EMBL" id="CADEPI010000518">
    <property type="protein sequence ID" value="CAB3386904.1"/>
    <property type="molecule type" value="Genomic_DNA"/>
</dbReference>
<dbReference type="PROSITE" id="PS50041">
    <property type="entry name" value="C_TYPE_LECTIN_2"/>
    <property type="match status" value="1"/>
</dbReference>